<keyword evidence="7" id="KW-1185">Reference proteome</keyword>
<accession>A0A1A9I2X0</accession>
<dbReference type="Proteomes" id="UP000077667">
    <property type="component" value="Chromosome"/>
</dbReference>
<reference evidence="6 7" key="1">
    <citation type="submission" date="2016-05" db="EMBL/GenBank/DDBJ databases">
        <title>Niabella ginsenosidivorans BS26 whole genome sequencing.</title>
        <authorList>
            <person name="Im W.T."/>
            <person name="Siddiqi M.Z."/>
        </authorList>
    </citation>
    <scope>NUCLEOTIDE SEQUENCE [LARGE SCALE GENOMIC DNA]</scope>
    <source>
        <strain evidence="6 7">BS26</strain>
    </source>
</reference>
<dbReference type="STRING" id="1176587.A8C56_14485"/>
<proteinExistence type="predicted"/>
<dbReference type="InterPro" id="IPR038062">
    <property type="entry name" value="ScdA-like_N_sf"/>
</dbReference>
<feature type="domain" description="Hemerythrin-like" evidence="5">
    <location>
        <begin position="83"/>
        <end position="231"/>
    </location>
</feature>
<evidence type="ECO:0000256" key="4">
    <source>
        <dbReference type="ARBA" id="ARBA00023004"/>
    </source>
</evidence>
<dbReference type="EMBL" id="CP015772">
    <property type="protein sequence ID" value="ANH82017.1"/>
    <property type="molecule type" value="Genomic_DNA"/>
</dbReference>
<dbReference type="AlphaFoldDB" id="A0A1A9I2X0"/>
<gene>
    <name evidence="6" type="ORF">A8C56_14485</name>
</gene>
<dbReference type="Gene3D" id="1.10.3910.10">
    <property type="entry name" value="SP0561-like"/>
    <property type="match status" value="1"/>
</dbReference>
<keyword evidence="3" id="KW-0479">Metal-binding</keyword>
<dbReference type="PANTHER" id="PTHR36438">
    <property type="entry name" value="IRON-SULFUR CLUSTER REPAIR PROTEIN YTFE"/>
    <property type="match status" value="1"/>
</dbReference>
<sequence>MNISKDDSIGTIAASDLRTGIVFEKFGLDFCCNGNRSIETACKEAQVDLNKVLSALKEIDPQGKPGVDYNTWPLDLLADYIEKKHHRYVSAQIPAIEGLLEKINTVHGQKHPELSEIKKLFSECAGELTMHMKKEELMLFPFIKKMVQASQLHTRQPSAPFGSVQNPIYTMLHEHNTEGERFNTIRLLTSDYTVPPDGCNTYRTAYHALKEFEEDLHLHIHLENNILFPKAIDLEKSFSYL</sequence>
<dbReference type="KEGG" id="nia:A8C56_14485"/>
<keyword evidence="4" id="KW-0408">Iron</keyword>
<dbReference type="Pfam" id="PF01814">
    <property type="entry name" value="Hemerythrin"/>
    <property type="match status" value="1"/>
</dbReference>
<evidence type="ECO:0000256" key="1">
    <source>
        <dbReference type="ARBA" id="ARBA00004496"/>
    </source>
</evidence>
<evidence type="ECO:0000256" key="3">
    <source>
        <dbReference type="ARBA" id="ARBA00022723"/>
    </source>
</evidence>
<evidence type="ECO:0000313" key="7">
    <source>
        <dbReference type="Proteomes" id="UP000077667"/>
    </source>
</evidence>
<dbReference type="Pfam" id="PF04405">
    <property type="entry name" value="ScdA_N"/>
    <property type="match status" value="1"/>
</dbReference>
<protein>
    <submittedName>
        <fullName evidence="6">Iron-sulfur cluster repair di-iron protein</fullName>
    </submittedName>
</protein>
<evidence type="ECO:0000256" key="2">
    <source>
        <dbReference type="ARBA" id="ARBA00022490"/>
    </source>
</evidence>
<keyword evidence="2" id="KW-0963">Cytoplasm</keyword>
<name>A0A1A9I2X0_9BACT</name>
<dbReference type="InterPro" id="IPR019903">
    <property type="entry name" value="RIC_family"/>
</dbReference>
<dbReference type="PANTHER" id="PTHR36438:SF1">
    <property type="entry name" value="IRON-SULFUR CLUSTER REPAIR PROTEIN YTFE"/>
    <property type="match status" value="1"/>
</dbReference>
<dbReference type="OrthoDB" id="9797132at2"/>
<dbReference type="GO" id="GO:0046872">
    <property type="term" value="F:metal ion binding"/>
    <property type="evidence" value="ECO:0007669"/>
    <property type="project" value="UniProtKB-KW"/>
</dbReference>
<evidence type="ECO:0000313" key="6">
    <source>
        <dbReference type="EMBL" id="ANH82017.1"/>
    </source>
</evidence>
<dbReference type="Gene3D" id="1.20.120.520">
    <property type="entry name" value="nmb1532 protein domain like"/>
    <property type="match status" value="1"/>
</dbReference>
<organism evidence="6 7">
    <name type="scientific">Niabella ginsenosidivorans</name>
    <dbReference type="NCBI Taxonomy" id="1176587"/>
    <lineage>
        <taxon>Bacteria</taxon>
        <taxon>Pseudomonadati</taxon>
        <taxon>Bacteroidota</taxon>
        <taxon>Chitinophagia</taxon>
        <taxon>Chitinophagales</taxon>
        <taxon>Chitinophagaceae</taxon>
        <taxon>Niabella</taxon>
    </lineage>
</organism>
<dbReference type="InterPro" id="IPR012312">
    <property type="entry name" value="Hemerythrin-like"/>
</dbReference>
<dbReference type="GO" id="GO:0005737">
    <property type="term" value="C:cytoplasm"/>
    <property type="evidence" value="ECO:0007669"/>
    <property type="project" value="UniProtKB-SubCell"/>
</dbReference>
<dbReference type="NCBIfam" id="TIGR03652">
    <property type="entry name" value="FeS_repair_RIC"/>
    <property type="match status" value="1"/>
</dbReference>
<comment type="subcellular location">
    <subcellularLocation>
        <location evidence="1">Cytoplasm</location>
    </subcellularLocation>
</comment>
<evidence type="ECO:0000259" key="5">
    <source>
        <dbReference type="Pfam" id="PF01814"/>
    </source>
</evidence>